<reference evidence="2 3" key="1">
    <citation type="submission" date="2018-08" db="EMBL/GenBank/DDBJ databases">
        <title>Genomic Encyclopedia of Archaeal and Bacterial Type Strains, Phase II (KMG-II): from individual species to whole genera.</title>
        <authorList>
            <person name="Goeker M."/>
        </authorList>
    </citation>
    <scope>NUCLEOTIDE SEQUENCE [LARGE SCALE GENOMIC DNA]</scope>
    <source>
        <strain evidence="2 3">DSM 17905</strain>
    </source>
</reference>
<name>A0A3D9UPU3_9GAMM</name>
<comment type="caution">
    <text evidence="2">The sequence shown here is derived from an EMBL/GenBank/DDBJ whole genome shotgun (WGS) entry which is preliminary data.</text>
</comment>
<organism evidence="2 3">
    <name type="scientific">Xenorhabdus cabanillasii</name>
    <dbReference type="NCBI Taxonomy" id="351673"/>
    <lineage>
        <taxon>Bacteria</taxon>
        <taxon>Pseudomonadati</taxon>
        <taxon>Pseudomonadota</taxon>
        <taxon>Gammaproteobacteria</taxon>
        <taxon>Enterobacterales</taxon>
        <taxon>Morganellaceae</taxon>
        <taxon>Xenorhabdus</taxon>
    </lineage>
</organism>
<gene>
    <name evidence="2" type="ORF">BDD26_3625</name>
</gene>
<sequence>MLRKITCIVALLSSMGAIADRGVYTGDDGKLDIRNGIYFCGVYPSDILRDFKGFPSGYFPKAMLNIESEKDGKYITSDLHPDMPMDARPSPSWGSFATTVKMESSNNNHVKYKEYVDDSNYAFLIGSEKIGIIAILSTDNVFSPVNAVLGKCEKMNSY</sequence>
<accession>A0A3D9UPU3</accession>
<evidence type="ECO:0000313" key="2">
    <source>
        <dbReference type="EMBL" id="REF28675.1"/>
    </source>
</evidence>
<evidence type="ECO:0000256" key="1">
    <source>
        <dbReference type="SAM" id="SignalP"/>
    </source>
</evidence>
<dbReference type="AlphaFoldDB" id="A0A3D9UPU3"/>
<dbReference type="Proteomes" id="UP000256294">
    <property type="component" value="Unassembled WGS sequence"/>
</dbReference>
<dbReference type="EMBL" id="QTUB01000001">
    <property type="protein sequence ID" value="REF28675.1"/>
    <property type="molecule type" value="Genomic_DNA"/>
</dbReference>
<feature type="signal peptide" evidence="1">
    <location>
        <begin position="1"/>
        <end position="19"/>
    </location>
</feature>
<dbReference type="RefSeq" id="WP_115827292.1">
    <property type="nucleotide sequence ID" value="NZ_QTUB01000001.1"/>
</dbReference>
<keyword evidence="3" id="KW-1185">Reference proteome</keyword>
<proteinExistence type="predicted"/>
<keyword evidence="1" id="KW-0732">Signal</keyword>
<evidence type="ECO:0000313" key="3">
    <source>
        <dbReference type="Proteomes" id="UP000256294"/>
    </source>
</evidence>
<feature type="chain" id="PRO_5017639372" evidence="1">
    <location>
        <begin position="20"/>
        <end position="158"/>
    </location>
</feature>
<protein>
    <submittedName>
        <fullName evidence="2">Uncharacterized protein</fullName>
    </submittedName>
</protein>